<comment type="subcellular location">
    <subcellularLocation>
        <location evidence="1">Cell membrane</location>
        <topology evidence="1">Peripheral membrane protein</topology>
    </subcellularLocation>
</comment>
<keyword evidence="4" id="KW-0808">Transferase</keyword>
<dbReference type="Proteomes" id="UP001218104">
    <property type="component" value="Chromosome"/>
</dbReference>
<evidence type="ECO:0000313" key="7">
    <source>
        <dbReference type="EMBL" id="WFR89294.1"/>
    </source>
</evidence>
<evidence type="ECO:0000313" key="8">
    <source>
        <dbReference type="Proteomes" id="UP001218104"/>
    </source>
</evidence>
<dbReference type="SUPFAM" id="SSF53756">
    <property type="entry name" value="UDP-Glycosyltransferase/glycogen phosphorylase"/>
    <property type="match status" value="1"/>
</dbReference>
<dbReference type="PANTHER" id="PTHR37316">
    <property type="entry name" value="TEICHOIC ACID GLYCEROL-PHOSPHATE PRIMASE"/>
    <property type="match status" value="1"/>
</dbReference>
<dbReference type="Gene3D" id="3.40.50.11820">
    <property type="match status" value="1"/>
</dbReference>
<dbReference type="GO" id="GO:0019350">
    <property type="term" value="P:teichoic acid biosynthetic process"/>
    <property type="evidence" value="ECO:0007669"/>
    <property type="project" value="UniProtKB-KW"/>
</dbReference>
<dbReference type="Gene3D" id="3.40.50.12580">
    <property type="match status" value="1"/>
</dbReference>
<dbReference type="AlphaFoldDB" id="A0AAJ5ZWX6"/>
<proteinExistence type="inferred from homology"/>
<dbReference type="InterPro" id="IPR043148">
    <property type="entry name" value="TagF_C"/>
</dbReference>
<dbReference type="InterPro" id="IPR051612">
    <property type="entry name" value="Teichoic_Acid_Biosynth"/>
</dbReference>
<reference evidence="7" key="1">
    <citation type="submission" date="2023-04" db="EMBL/GenBank/DDBJ databases">
        <title>Genomic of Limosilactobacillus fermentum MSJK0025.</title>
        <authorList>
            <person name="Yang S."/>
        </authorList>
    </citation>
    <scope>NUCLEOTIDE SEQUENCE</scope>
    <source>
        <strain evidence="7">MSJK0025</strain>
    </source>
</reference>
<accession>A0AAJ5ZWX6</accession>
<dbReference type="PANTHER" id="PTHR37316:SF3">
    <property type="entry name" value="TEICHOIC ACID GLYCEROL-PHOSPHATE TRANSFERASE"/>
    <property type="match status" value="1"/>
</dbReference>
<evidence type="ECO:0000256" key="1">
    <source>
        <dbReference type="ARBA" id="ARBA00004202"/>
    </source>
</evidence>
<name>A0AAJ5ZWX6_LIMFE</name>
<keyword evidence="5" id="KW-0777">Teichoic acid biosynthesis</keyword>
<dbReference type="RefSeq" id="WP_263778442.1">
    <property type="nucleotide sequence ID" value="NZ_CP053314.1"/>
</dbReference>
<evidence type="ECO:0000256" key="6">
    <source>
        <dbReference type="ARBA" id="ARBA00023136"/>
    </source>
</evidence>
<gene>
    <name evidence="7" type="ORF">P8634_00550</name>
</gene>
<sequence length="408" mass="47524">MQSAKSKTNLTMNYSLKGICMIIVINKICNKIKRDFVRLFLYRIIKIDNYKVVVFNFFGKGYGDNPKYIVEKLLLSDRKLDIVWIVKDLSEEMPANIRKVKYGSWQSMYELATAKVIIGNIKNFSKPKKKTGQFYLQTWHGGIGLKESERQIEKKLSVGYVKKSKKDAAETDLMLSDSNWTTEIYANWFWYRGPIYKSGFPRNDILIKRPQIALDHVYKYFGLEKKKKIVLYAPTFRDGDNPKNIYQFDFETIAKSIEKKFGSEHVVLIRLHPNLENIFPDPLYDFDGHNIFNAQDYPDMQELLVATDIFITDYSSAMFDAMLANCKVFLLAKDLDSFNGQRKFLFNIKKDLPFDFSESEGGLNLAISNFDEQRYRHAVRKFADRLQIFEDGNASDRVAKLIIDKMGI</sequence>
<dbReference type="InterPro" id="IPR007554">
    <property type="entry name" value="Glycerophosphate_synth"/>
</dbReference>
<protein>
    <submittedName>
        <fullName evidence="7">CDP-glycerol glycerophosphotransferase family protein</fullName>
    </submittedName>
</protein>
<keyword evidence="3" id="KW-1003">Cell membrane</keyword>
<organism evidence="7 8">
    <name type="scientific">Limosilactobacillus fermentum</name>
    <name type="common">Lactobacillus fermentum</name>
    <dbReference type="NCBI Taxonomy" id="1613"/>
    <lineage>
        <taxon>Bacteria</taxon>
        <taxon>Bacillati</taxon>
        <taxon>Bacillota</taxon>
        <taxon>Bacilli</taxon>
        <taxon>Lactobacillales</taxon>
        <taxon>Lactobacillaceae</taxon>
        <taxon>Limosilactobacillus</taxon>
    </lineage>
</organism>
<evidence type="ECO:0000256" key="3">
    <source>
        <dbReference type="ARBA" id="ARBA00022475"/>
    </source>
</evidence>
<comment type="similarity">
    <text evidence="2">Belongs to the CDP-glycerol glycerophosphotransferase family.</text>
</comment>
<evidence type="ECO:0000256" key="5">
    <source>
        <dbReference type="ARBA" id="ARBA00022944"/>
    </source>
</evidence>
<evidence type="ECO:0000256" key="2">
    <source>
        <dbReference type="ARBA" id="ARBA00010488"/>
    </source>
</evidence>
<evidence type="ECO:0000256" key="4">
    <source>
        <dbReference type="ARBA" id="ARBA00022679"/>
    </source>
</evidence>
<dbReference type="InterPro" id="IPR043149">
    <property type="entry name" value="TagF_N"/>
</dbReference>
<dbReference type="GO" id="GO:0047355">
    <property type="term" value="F:CDP-glycerol glycerophosphotransferase activity"/>
    <property type="evidence" value="ECO:0007669"/>
    <property type="project" value="InterPro"/>
</dbReference>
<keyword evidence="6" id="KW-0472">Membrane</keyword>
<dbReference type="GO" id="GO:0005886">
    <property type="term" value="C:plasma membrane"/>
    <property type="evidence" value="ECO:0007669"/>
    <property type="project" value="UniProtKB-SubCell"/>
</dbReference>
<dbReference type="Pfam" id="PF04464">
    <property type="entry name" value="Glyphos_transf"/>
    <property type="match status" value="1"/>
</dbReference>
<dbReference type="EMBL" id="CP121468">
    <property type="protein sequence ID" value="WFR89294.1"/>
    <property type="molecule type" value="Genomic_DNA"/>
</dbReference>